<dbReference type="GeneID" id="37286325"/>
<protein>
    <submittedName>
        <fullName evidence="2">Type IV pilin</fullName>
    </submittedName>
</protein>
<evidence type="ECO:0000313" key="3">
    <source>
        <dbReference type="Proteomes" id="UP000252985"/>
    </source>
</evidence>
<dbReference type="Proteomes" id="UP000252985">
    <property type="component" value="Chromosome"/>
</dbReference>
<reference evidence="2 3" key="1">
    <citation type="submission" date="2018-07" db="EMBL/GenBank/DDBJ databases">
        <title>Genome sequences of Haloplanus sp. CBA1112.</title>
        <authorList>
            <person name="Kim Y.B."/>
            <person name="Roh S.W."/>
        </authorList>
    </citation>
    <scope>NUCLEOTIDE SEQUENCE [LARGE SCALE GENOMIC DNA]</scope>
    <source>
        <strain evidence="2 3">CBA1112</strain>
    </source>
</reference>
<dbReference type="AlphaFoldDB" id="A0A345EAR4"/>
<gene>
    <name evidence="2" type="ORF">DU484_05065</name>
    <name evidence="1" type="ORF">DU500_05505</name>
</gene>
<sequence>MAGRAAATGVVCAIVVGTAVAAVGLGVLPTAPTVAGATLAVDGDRLVLTHRAGESVDVRRLDVVVRVDGDPLRHQPPVPFFSARGFRPGPTGPFNAAADPTWEVGERASVRLASTNQPQVVAGARVTVTLRYDGRQLVTLTATV</sequence>
<dbReference type="EMBL" id="CP031150">
    <property type="protein sequence ID" value="AXG05940.1"/>
    <property type="molecule type" value="Genomic_DNA"/>
</dbReference>
<dbReference type="Proteomes" id="UP000253273">
    <property type="component" value="Chromosome"/>
</dbReference>
<dbReference type="KEGG" id="haq:DU484_05065"/>
<proteinExistence type="predicted"/>
<evidence type="ECO:0000313" key="2">
    <source>
        <dbReference type="EMBL" id="AXG09286.1"/>
    </source>
</evidence>
<reference evidence="1 4" key="2">
    <citation type="submission" date="2018-07" db="EMBL/GenBank/DDBJ databases">
        <title>Genome sequences of Haloplanus sp. CBA1113.</title>
        <authorList>
            <person name="Kim Y.B."/>
            <person name="Roh S.W."/>
        </authorList>
    </citation>
    <scope>NUCLEOTIDE SEQUENCE [LARGE SCALE GENOMIC DNA]</scope>
    <source>
        <strain evidence="1 4">CBA1113</strain>
    </source>
</reference>
<organism evidence="2 3">
    <name type="scientific">Haloplanus rubicundus</name>
    <dbReference type="NCBI Taxonomy" id="1547898"/>
    <lineage>
        <taxon>Archaea</taxon>
        <taxon>Methanobacteriati</taxon>
        <taxon>Methanobacteriota</taxon>
        <taxon>Stenosarchaea group</taxon>
        <taxon>Halobacteria</taxon>
        <taxon>Halobacteriales</taxon>
        <taxon>Haloferacaceae</taxon>
        <taxon>Haloplanus</taxon>
    </lineage>
</organism>
<dbReference type="EMBL" id="CP031148">
    <property type="protein sequence ID" value="AXG09286.1"/>
    <property type="molecule type" value="Genomic_DNA"/>
</dbReference>
<dbReference type="KEGG" id="haj:DU500_05505"/>
<dbReference type="RefSeq" id="WP_114585087.1">
    <property type="nucleotide sequence ID" value="NZ_CP031148.1"/>
</dbReference>
<name>A0A345EAR4_9EURY</name>
<accession>A0A345E168</accession>
<keyword evidence="4" id="KW-1185">Reference proteome</keyword>
<evidence type="ECO:0000313" key="4">
    <source>
        <dbReference type="Proteomes" id="UP000253273"/>
    </source>
</evidence>
<evidence type="ECO:0000313" key="1">
    <source>
        <dbReference type="EMBL" id="AXG05940.1"/>
    </source>
</evidence>
<accession>A0A345EAR4</accession>
<dbReference type="OrthoDB" id="201989at2157"/>